<organism evidence="1 2">
    <name type="scientific">Rubroshorea leprosula</name>
    <dbReference type="NCBI Taxonomy" id="152421"/>
    <lineage>
        <taxon>Eukaryota</taxon>
        <taxon>Viridiplantae</taxon>
        <taxon>Streptophyta</taxon>
        <taxon>Embryophyta</taxon>
        <taxon>Tracheophyta</taxon>
        <taxon>Spermatophyta</taxon>
        <taxon>Magnoliopsida</taxon>
        <taxon>eudicotyledons</taxon>
        <taxon>Gunneridae</taxon>
        <taxon>Pentapetalae</taxon>
        <taxon>rosids</taxon>
        <taxon>malvids</taxon>
        <taxon>Malvales</taxon>
        <taxon>Dipterocarpaceae</taxon>
        <taxon>Rubroshorea</taxon>
    </lineage>
</organism>
<evidence type="ECO:0000313" key="2">
    <source>
        <dbReference type="Proteomes" id="UP001054252"/>
    </source>
</evidence>
<name>A0AAV5LER1_9ROSI</name>
<protein>
    <submittedName>
        <fullName evidence="1">Uncharacterized protein</fullName>
    </submittedName>
</protein>
<dbReference type="EMBL" id="BPVZ01000110">
    <property type="protein sequence ID" value="GKV35409.1"/>
    <property type="molecule type" value="Genomic_DNA"/>
</dbReference>
<accession>A0AAV5LER1</accession>
<dbReference type="AlphaFoldDB" id="A0AAV5LER1"/>
<dbReference type="Proteomes" id="UP001054252">
    <property type="component" value="Unassembled WGS sequence"/>
</dbReference>
<comment type="caution">
    <text evidence="1">The sequence shown here is derived from an EMBL/GenBank/DDBJ whole genome shotgun (WGS) entry which is preliminary data.</text>
</comment>
<gene>
    <name evidence="1" type="ORF">SLEP1_g43678</name>
</gene>
<sequence length="173" mass="18434">MLGSGGRVSFGAGSGDSGIVGMLVSGGRVIFGAGYGDSRNVREQGISGIPGSSFRAIIMLYRSDSHIVTLGTVGKLGRGGRALGLGRGGNEGSGRVGIDGKGRNEGNGRVGIWQRRQLCCFRHCGQWRQRRVARLTLMLENDKASRSYDKGIERGHCICSFESRTSLIVCLKK</sequence>
<reference evidence="1 2" key="1">
    <citation type="journal article" date="2021" name="Commun. Biol.">
        <title>The genome of Shorea leprosula (Dipterocarpaceae) highlights the ecological relevance of drought in aseasonal tropical rainforests.</title>
        <authorList>
            <person name="Ng K.K.S."/>
            <person name="Kobayashi M.J."/>
            <person name="Fawcett J.A."/>
            <person name="Hatakeyama M."/>
            <person name="Paape T."/>
            <person name="Ng C.H."/>
            <person name="Ang C.C."/>
            <person name="Tnah L.H."/>
            <person name="Lee C.T."/>
            <person name="Nishiyama T."/>
            <person name="Sese J."/>
            <person name="O'Brien M.J."/>
            <person name="Copetti D."/>
            <person name="Mohd Noor M.I."/>
            <person name="Ong R.C."/>
            <person name="Putra M."/>
            <person name="Sireger I.Z."/>
            <person name="Indrioko S."/>
            <person name="Kosugi Y."/>
            <person name="Izuno A."/>
            <person name="Isagi Y."/>
            <person name="Lee S.L."/>
            <person name="Shimizu K.K."/>
        </authorList>
    </citation>
    <scope>NUCLEOTIDE SEQUENCE [LARGE SCALE GENOMIC DNA]</scope>
    <source>
        <strain evidence="1">214</strain>
    </source>
</reference>
<evidence type="ECO:0000313" key="1">
    <source>
        <dbReference type="EMBL" id="GKV35409.1"/>
    </source>
</evidence>
<keyword evidence="2" id="KW-1185">Reference proteome</keyword>
<proteinExistence type="predicted"/>